<dbReference type="VEuPathDB" id="FungiDB:VP01_4990g1"/>
<feature type="non-terminal residue" evidence="2">
    <location>
        <position position="1"/>
    </location>
</feature>
<protein>
    <recommendedName>
        <fullName evidence="1">Tet-like 2OG-Fe(II) oxygenase domain-containing protein</fullName>
    </recommendedName>
</protein>
<name>A0A0L6ULS3_9BASI</name>
<keyword evidence="3" id="KW-1185">Reference proteome</keyword>
<dbReference type="Proteomes" id="UP000037035">
    <property type="component" value="Unassembled WGS sequence"/>
</dbReference>
<gene>
    <name evidence="2" type="ORF">VP01_4990g1</name>
</gene>
<dbReference type="OrthoDB" id="2499742at2759"/>
<proteinExistence type="predicted"/>
<dbReference type="EMBL" id="LAVV01010154">
    <property type="protein sequence ID" value="KNZ49483.1"/>
    <property type="molecule type" value="Genomic_DNA"/>
</dbReference>
<dbReference type="Pfam" id="PF20515">
    <property type="entry name" value="2OG-FeII_Oxy_6"/>
    <property type="match status" value="1"/>
</dbReference>
<organism evidence="2 3">
    <name type="scientific">Puccinia sorghi</name>
    <dbReference type="NCBI Taxonomy" id="27349"/>
    <lineage>
        <taxon>Eukaryota</taxon>
        <taxon>Fungi</taxon>
        <taxon>Dikarya</taxon>
        <taxon>Basidiomycota</taxon>
        <taxon>Pucciniomycotina</taxon>
        <taxon>Pucciniomycetes</taxon>
        <taxon>Pucciniales</taxon>
        <taxon>Pucciniaceae</taxon>
        <taxon>Puccinia</taxon>
    </lineage>
</organism>
<dbReference type="AlphaFoldDB" id="A0A0L6ULS3"/>
<feature type="domain" description="Tet-like 2OG-Fe(II) oxygenase" evidence="1">
    <location>
        <begin position="64"/>
        <end position="106"/>
    </location>
</feature>
<evidence type="ECO:0000313" key="3">
    <source>
        <dbReference type="Proteomes" id="UP000037035"/>
    </source>
</evidence>
<reference evidence="2 3" key="1">
    <citation type="submission" date="2015-08" db="EMBL/GenBank/DDBJ databases">
        <title>Next Generation Sequencing and Analysis of the Genome of Puccinia sorghi L Schw, the Causal Agent of Maize Common Rust.</title>
        <authorList>
            <person name="Rochi L."/>
            <person name="Burguener G."/>
            <person name="Darino M."/>
            <person name="Turjanski A."/>
            <person name="Kreff E."/>
            <person name="Dieguez M.J."/>
            <person name="Sacco F."/>
        </authorList>
    </citation>
    <scope>NUCLEOTIDE SEQUENCE [LARGE SCALE GENOMIC DNA]</scope>
    <source>
        <strain evidence="2 3">RO10H11247</strain>
    </source>
</reference>
<comment type="caution">
    <text evidence="2">The sequence shown here is derived from an EMBL/GenBank/DDBJ whole genome shotgun (WGS) entry which is preliminary data.</text>
</comment>
<evidence type="ECO:0000313" key="2">
    <source>
        <dbReference type="EMBL" id="KNZ49483.1"/>
    </source>
</evidence>
<evidence type="ECO:0000259" key="1">
    <source>
        <dbReference type="Pfam" id="PF20515"/>
    </source>
</evidence>
<accession>A0A0L6ULS3</accession>
<sequence>PRTFVYPPVSNLQPQSQHLIKKYSLPSFSDLSYGELSEDSICSPHITFTIYDIFNPHITLVDGSGYDVTTVPFFFPDHKFGIEFDPQNGIFKMIWQANKYTHCTMPHSISQGFCRLGMSVQINCSLTNACIHHHRGFYKKAAHYFGDHFFLFVF</sequence>
<dbReference type="InterPro" id="IPR046798">
    <property type="entry name" value="2OG-FeII_Oxy_6"/>
</dbReference>